<name>C9ZDD3_STRSW</name>
<protein>
    <submittedName>
        <fullName evidence="2">Uncharacterized protein</fullName>
    </submittedName>
</protein>
<organism evidence="2 3">
    <name type="scientific">Streptomyces scabiei (strain 87.22)</name>
    <dbReference type="NCBI Taxonomy" id="680198"/>
    <lineage>
        <taxon>Bacteria</taxon>
        <taxon>Bacillati</taxon>
        <taxon>Actinomycetota</taxon>
        <taxon>Actinomycetes</taxon>
        <taxon>Kitasatosporales</taxon>
        <taxon>Streptomycetaceae</taxon>
        <taxon>Streptomyces</taxon>
    </lineage>
</organism>
<sequence>MGRRHSPTLWPATTTSDGKELHGLGSMSADKEAQYKEETGDGPPSW</sequence>
<evidence type="ECO:0000313" key="2">
    <source>
        <dbReference type="EMBL" id="CBG70291.1"/>
    </source>
</evidence>
<dbReference type="HOGENOM" id="CLU_3189783_0_0_11"/>
<evidence type="ECO:0000313" key="3">
    <source>
        <dbReference type="Proteomes" id="UP000001444"/>
    </source>
</evidence>
<dbReference type="AlphaFoldDB" id="C9ZDD3"/>
<dbReference type="KEGG" id="scb:SCAB_31901"/>
<evidence type="ECO:0000256" key="1">
    <source>
        <dbReference type="SAM" id="MobiDB-lite"/>
    </source>
</evidence>
<dbReference type="Proteomes" id="UP000001444">
    <property type="component" value="Chromosome"/>
</dbReference>
<reference evidence="2 3" key="1">
    <citation type="journal article" date="2010" name="Mol. Plant Microbe Interact.">
        <title>Streptomyces scabies 87-22 contains a coronafacic acid-like biosynthetic cluster that contributes to plant-microbe interactions.</title>
        <authorList>
            <person name="Bignell D.R."/>
            <person name="Seipke R.F."/>
            <person name="Huguet-Tapia J.C."/>
            <person name="Chambers A.H."/>
            <person name="Parry R.J."/>
            <person name="Loria R."/>
        </authorList>
    </citation>
    <scope>NUCLEOTIDE SEQUENCE [LARGE SCALE GENOMIC DNA]</scope>
    <source>
        <strain evidence="2 3">87.22</strain>
    </source>
</reference>
<accession>C9ZDD3</accession>
<keyword evidence="3" id="KW-1185">Reference proteome</keyword>
<feature type="region of interest" description="Disordered" evidence="1">
    <location>
        <begin position="1"/>
        <end position="46"/>
    </location>
</feature>
<proteinExistence type="predicted"/>
<dbReference type="EMBL" id="FN554889">
    <property type="protein sequence ID" value="CBG70291.1"/>
    <property type="molecule type" value="Genomic_DNA"/>
</dbReference>
<gene>
    <name evidence="2" type="ordered locus">SCAB_31901</name>
</gene>
<feature type="compositionally biased region" description="Basic and acidic residues" evidence="1">
    <location>
        <begin position="29"/>
        <end position="39"/>
    </location>
</feature>